<evidence type="ECO:0000256" key="7">
    <source>
        <dbReference type="ARBA" id="ARBA00023128"/>
    </source>
</evidence>
<keyword evidence="3" id="KW-0396">Initiation factor</keyword>
<keyword evidence="8" id="KW-0342">GTP-binding</keyword>
<dbReference type="SUPFAM" id="SSF52156">
    <property type="entry name" value="Initiation factor IF2/eIF5b, domain 3"/>
    <property type="match status" value="1"/>
</dbReference>
<evidence type="ECO:0000313" key="14">
    <source>
        <dbReference type="Proteomes" id="UP000751190"/>
    </source>
</evidence>
<comment type="subcellular location">
    <subcellularLocation>
        <location evidence="1">Mitochondrion</location>
    </subcellularLocation>
</comment>
<dbReference type="InterPro" id="IPR036925">
    <property type="entry name" value="TIF_IF2_dom3_sf"/>
</dbReference>
<comment type="caution">
    <text evidence="13">The sequence shown here is derived from an EMBL/GenBank/DDBJ whole genome shotgun (WGS) entry which is preliminary data.</text>
</comment>
<keyword evidence="7" id="KW-0496">Mitochondrion</keyword>
<dbReference type="PROSITE" id="PS51722">
    <property type="entry name" value="G_TR_2"/>
    <property type="match status" value="1"/>
</dbReference>
<proteinExistence type="inferred from homology"/>
<dbReference type="Proteomes" id="UP000751190">
    <property type="component" value="Unassembled WGS sequence"/>
</dbReference>
<organism evidence="13 14">
    <name type="scientific">Diacronema lutheri</name>
    <name type="common">Unicellular marine alga</name>
    <name type="synonym">Monochrysis lutheri</name>
    <dbReference type="NCBI Taxonomy" id="2081491"/>
    <lineage>
        <taxon>Eukaryota</taxon>
        <taxon>Haptista</taxon>
        <taxon>Haptophyta</taxon>
        <taxon>Pavlovophyceae</taxon>
        <taxon>Pavlovales</taxon>
        <taxon>Pavlovaceae</taxon>
        <taxon>Diacronema</taxon>
    </lineage>
</organism>
<evidence type="ECO:0000256" key="3">
    <source>
        <dbReference type="ARBA" id="ARBA00022540"/>
    </source>
</evidence>
<dbReference type="SUPFAM" id="SSF52540">
    <property type="entry name" value="P-loop containing nucleoside triphosphate hydrolases"/>
    <property type="match status" value="1"/>
</dbReference>
<keyword evidence="5" id="KW-0648">Protein biosynthesis</keyword>
<dbReference type="GO" id="GO:0005525">
    <property type="term" value="F:GTP binding"/>
    <property type="evidence" value="ECO:0007669"/>
    <property type="project" value="UniProtKB-KW"/>
</dbReference>
<feature type="domain" description="Tr-type G" evidence="12">
    <location>
        <begin position="134"/>
        <end position="299"/>
    </location>
</feature>
<dbReference type="SUPFAM" id="SSF50447">
    <property type="entry name" value="Translation proteins"/>
    <property type="match status" value="2"/>
</dbReference>
<evidence type="ECO:0000256" key="10">
    <source>
        <dbReference type="ARBA" id="ARBA00044200"/>
    </source>
</evidence>
<dbReference type="Gene3D" id="3.40.50.300">
    <property type="entry name" value="P-loop containing nucleotide triphosphate hydrolases"/>
    <property type="match status" value="1"/>
</dbReference>
<dbReference type="CDD" id="cd01887">
    <property type="entry name" value="IF2_eIF5B"/>
    <property type="match status" value="1"/>
</dbReference>
<name>A0A8J5XRS1_DIALT</name>
<dbReference type="NCBIfam" id="TIGR00231">
    <property type="entry name" value="small_GTP"/>
    <property type="match status" value="1"/>
</dbReference>
<dbReference type="InterPro" id="IPR023115">
    <property type="entry name" value="TIF_IF2_dom3"/>
</dbReference>
<evidence type="ECO:0000256" key="1">
    <source>
        <dbReference type="ARBA" id="ARBA00004173"/>
    </source>
</evidence>
<dbReference type="AlphaFoldDB" id="A0A8J5XRS1"/>
<reference evidence="13" key="1">
    <citation type="submission" date="2021-05" db="EMBL/GenBank/DDBJ databases">
        <title>The genome of the haptophyte Pavlova lutheri (Diacronema luteri, Pavlovales) - a model for lipid biosynthesis in eukaryotic algae.</title>
        <authorList>
            <person name="Hulatt C.J."/>
            <person name="Posewitz M.C."/>
        </authorList>
    </citation>
    <scope>NUCLEOTIDE SEQUENCE</scope>
    <source>
        <strain evidence="13">NIVA-4/92</strain>
    </source>
</reference>
<comment type="function">
    <text evidence="9">One of the essential components for the initiation of protein synthesis. Protects formylmethionyl-tRNA from spontaneous hydrolysis and promotes its binding to the 30S ribosomal subunits. Also involved in the hydrolysis of GTP during the formation of the 70S ribosomal complex.</text>
</comment>
<dbReference type="GO" id="GO:0003743">
    <property type="term" value="F:translation initiation factor activity"/>
    <property type="evidence" value="ECO:0007669"/>
    <property type="project" value="UniProtKB-KW"/>
</dbReference>
<dbReference type="NCBIfam" id="TIGR00487">
    <property type="entry name" value="IF-2"/>
    <property type="match status" value="1"/>
</dbReference>
<dbReference type="EMBL" id="JAGTXO010000006">
    <property type="protein sequence ID" value="KAG8467207.1"/>
    <property type="molecule type" value="Genomic_DNA"/>
</dbReference>
<dbReference type="InterPro" id="IPR027417">
    <property type="entry name" value="P-loop_NTPase"/>
</dbReference>
<dbReference type="Pfam" id="PF22042">
    <property type="entry name" value="EF-G_D2"/>
    <property type="match status" value="1"/>
</dbReference>
<dbReference type="InterPro" id="IPR000178">
    <property type="entry name" value="TF_IF2_bacterial-like"/>
</dbReference>
<evidence type="ECO:0000256" key="8">
    <source>
        <dbReference type="ARBA" id="ARBA00023134"/>
    </source>
</evidence>
<dbReference type="GO" id="GO:0005739">
    <property type="term" value="C:mitochondrion"/>
    <property type="evidence" value="ECO:0007669"/>
    <property type="project" value="UniProtKB-SubCell"/>
</dbReference>
<dbReference type="InterPro" id="IPR005225">
    <property type="entry name" value="Small_GTP-bd"/>
</dbReference>
<dbReference type="CDD" id="cd03702">
    <property type="entry name" value="IF2_mtIF2_II"/>
    <property type="match status" value="1"/>
</dbReference>
<dbReference type="Gene3D" id="3.40.50.10050">
    <property type="entry name" value="Translation initiation factor IF- 2, domain 3"/>
    <property type="match status" value="1"/>
</dbReference>
<accession>A0A8J5XRS1</accession>
<evidence type="ECO:0000256" key="6">
    <source>
        <dbReference type="ARBA" id="ARBA00022946"/>
    </source>
</evidence>
<dbReference type="InterPro" id="IPR000795">
    <property type="entry name" value="T_Tr_GTP-bd_dom"/>
</dbReference>
<dbReference type="Pfam" id="PF11987">
    <property type="entry name" value="IF-2"/>
    <property type="match status" value="1"/>
</dbReference>
<sequence length="961" mass="99863">MQLGRGISSSLALFATRAVRPARARASVGAALPRPHAARALSSAGAGAQRHERALELPTAELSVRGLAAALGVPEARMASLLAELGEEAVASDIPLDFEVAQLLALEHGVSLTLEPLADATRPAGASVRAEDVVRPPVVAILGHVDHGKTSILDALRASRIAAGEAGGITQRIGAFVAGGITWVDTPGHALFSSMRARGAALTDVALLVVAADQGAQEQTAEAIRHIRAASVPFIVALNKMDKPGADAHAARLSLLQHGVVAEELGGDVPTVELSAVRRTGLDSLCELLQLQAELLELRARPLAPVSGTVLEADVSQKRGVVATVLLQQGTLRAGDIIVAGISWGRVRTMLGDDGRTREMATAGVPVQLSGLRDVPRSGDRLVVVASERRARQLIEARVRRELDEAGDARRMARRARTAARTASIGAAGGSALSDQPLAVPVAVKAESSGGLEAIVSALATLPARRAQPLVVLAAVGALTEADVEHAGTCGAALIGYNVAASARVKAAAAAAGVRISCSPIIYTLLDEAREILRAALPPDRTEQRVGRAELLDTFVITANAALQGKGAPKRPVVGGMRVVEGSVKSSALVRVLRAGECVHEAEVLSLRHFKEDVSEVTKGSECGVILEGGWAGWQPGDERELYPGILDLFRALHADGGSDGTGDVVLLSARPHTYKDLSEQQTYEHFAKLRHANLLHATPTLLAGDLASSMQIVTKAAAPANAYEAVGAKKAHNLTELALLYPDFELVFFGDNGQGDVRTAERVLGQLRAQVRLALINVVQPIDATCGWPAGVAAHSERGAAAMRAWAQLGIRFYRTAAGAACHLHDEGMLSDASLRAVCAATAAQLEGLRPKLAASGQLSHCLAEFVEELERANKLLGPELALPMPAPAIAVPEAATAPADVFGAASASKAASRLPPGLARIAGGMRLRASSAPPKPLARHGEPTVADRGSSARSCTEMD</sequence>
<keyword evidence="6" id="KW-0809">Transit peptide</keyword>
<evidence type="ECO:0000256" key="5">
    <source>
        <dbReference type="ARBA" id="ARBA00022917"/>
    </source>
</evidence>
<dbReference type="PANTHER" id="PTHR43381:SF20">
    <property type="entry name" value="TRANSLATION INITIATION FACTOR IF-2, MITOCHONDRIAL"/>
    <property type="match status" value="1"/>
</dbReference>
<dbReference type="Gene3D" id="2.40.30.10">
    <property type="entry name" value="Translation factors"/>
    <property type="match status" value="2"/>
</dbReference>
<dbReference type="InterPro" id="IPR053905">
    <property type="entry name" value="EF-G-like_DII"/>
</dbReference>
<dbReference type="PANTHER" id="PTHR43381">
    <property type="entry name" value="TRANSLATION INITIATION FACTOR IF-2-RELATED"/>
    <property type="match status" value="1"/>
</dbReference>
<comment type="similarity">
    <text evidence="2">Belongs to the TRAFAC class translation factor GTPase superfamily. Classic translation factor GTPase family. IF-2 subfamily.</text>
</comment>
<gene>
    <name evidence="13" type="ORF">KFE25_000523</name>
</gene>
<dbReference type="FunFam" id="3.40.50.300:FF:000019">
    <property type="entry name" value="Translation initiation factor IF-2"/>
    <property type="match status" value="1"/>
</dbReference>
<dbReference type="GO" id="GO:0003924">
    <property type="term" value="F:GTPase activity"/>
    <property type="evidence" value="ECO:0007669"/>
    <property type="project" value="InterPro"/>
</dbReference>
<dbReference type="CDD" id="cd03692">
    <property type="entry name" value="mtIF2_IVc"/>
    <property type="match status" value="1"/>
</dbReference>
<protein>
    <recommendedName>
        <fullName evidence="10">Translation initiation factor IF-2, mitochondrial</fullName>
    </recommendedName>
</protein>
<evidence type="ECO:0000313" key="13">
    <source>
        <dbReference type="EMBL" id="KAG8467207.1"/>
    </source>
</evidence>
<keyword evidence="4" id="KW-0547">Nucleotide-binding</keyword>
<dbReference type="OrthoDB" id="361630at2759"/>
<dbReference type="FunFam" id="3.40.50.10050:FF:000001">
    <property type="entry name" value="Translation initiation factor IF-2"/>
    <property type="match status" value="1"/>
</dbReference>
<dbReference type="InterPro" id="IPR044145">
    <property type="entry name" value="IF2_II"/>
</dbReference>
<evidence type="ECO:0000256" key="11">
    <source>
        <dbReference type="SAM" id="MobiDB-lite"/>
    </source>
</evidence>
<evidence type="ECO:0000256" key="9">
    <source>
        <dbReference type="ARBA" id="ARBA00025162"/>
    </source>
</evidence>
<keyword evidence="14" id="KW-1185">Reference proteome</keyword>
<dbReference type="InterPro" id="IPR009000">
    <property type="entry name" value="Transl_B-barrel_sf"/>
</dbReference>
<evidence type="ECO:0000256" key="4">
    <source>
        <dbReference type="ARBA" id="ARBA00022741"/>
    </source>
</evidence>
<dbReference type="InterPro" id="IPR015760">
    <property type="entry name" value="TIF_IF2"/>
</dbReference>
<dbReference type="Pfam" id="PF00009">
    <property type="entry name" value="GTP_EFTU"/>
    <property type="match status" value="1"/>
</dbReference>
<evidence type="ECO:0000259" key="12">
    <source>
        <dbReference type="PROSITE" id="PS51722"/>
    </source>
</evidence>
<feature type="region of interest" description="Disordered" evidence="11">
    <location>
        <begin position="931"/>
        <end position="961"/>
    </location>
</feature>
<evidence type="ECO:0000256" key="2">
    <source>
        <dbReference type="ARBA" id="ARBA00007733"/>
    </source>
</evidence>